<dbReference type="EMBL" id="JAAIIF010000008">
    <property type="protein sequence ID" value="NMM96231.1"/>
    <property type="molecule type" value="Genomic_DNA"/>
</dbReference>
<evidence type="ECO:0000313" key="3">
    <source>
        <dbReference type="EMBL" id="NMM96231.1"/>
    </source>
</evidence>
<feature type="compositionally biased region" description="Low complexity" evidence="1">
    <location>
        <begin position="841"/>
        <end position="850"/>
    </location>
</feature>
<feature type="compositionally biased region" description="Basic and acidic residues" evidence="1">
    <location>
        <begin position="1097"/>
        <end position="1115"/>
    </location>
</feature>
<organism evidence="3 4">
    <name type="scientific">Bifidobacterium erythrocebi</name>
    <dbReference type="NCBI Taxonomy" id="2675325"/>
    <lineage>
        <taxon>Bacteria</taxon>
        <taxon>Bacillati</taxon>
        <taxon>Actinomycetota</taxon>
        <taxon>Actinomycetes</taxon>
        <taxon>Bifidobacteriales</taxon>
        <taxon>Bifidobacteriaceae</taxon>
        <taxon>Bifidobacterium</taxon>
    </lineage>
</organism>
<feature type="compositionally biased region" description="Basic residues" evidence="1">
    <location>
        <begin position="1124"/>
        <end position="1142"/>
    </location>
</feature>
<feature type="compositionally biased region" description="Basic residues" evidence="1">
    <location>
        <begin position="890"/>
        <end position="900"/>
    </location>
</feature>
<evidence type="ECO:0000256" key="1">
    <source>
        <dbReference type="SAM" id="MobiDB-lite"/>
    </source>
</evidence>
<feature type="compositionally biased region" description="Basic residues" evidence="1">
    <location>
        <begin position="1163"/>
        <end position="1182"/>
    </location>
</feature>
<feature type="compositionally biased region" description="Basic and acidic residues" evidence="1">
    <location>
        <begin position="920"/>
        <end position="936"/>
    </location>
</feature>
<dbReference type="AlphaFoldDB" id="A0A7Y0ETP1"/>
<accession>A0A7Y0ETP1</accession>
<keyword evidence="2" id="KW-0732">Signal</keyword>
<feature type="compositionally biased region" description="Basic and acidic residues" evidence="1">
    <location>
        <begin position="993"/>
        <end position="1004"/>
    </location>
</feature>
<proteinExistence type="predicted"/>
<feature type="chain" id="PRO_5030845484" evidence="2">
    <location>
        <begin position="28"/>
        <end position="1193"/>
    </location>
</feature>
<name>A0A7Y0ETP1_9BIFI</name>
<feature type="region of interest" description="Disordered" evidence="1">
    <location>
        <begin position="1068"/>
        <end position="1193"/>
    </location>
</feature>
<sequence length="1193" mass="130342">MIARLASLMLAAVMAVGMSVPSSTAYAVGGKTAQTTQVAQAGLGMQTKQAAEQGSAAQAPVCGQPWNQTDAGAAVDHGKPAGRLVGCISGSAVQYRLQNSTQWLNVQADANGHVSFDYTTKIAQFRFDAQFNIPKGTISATNRTFHYRIAGFKGTGSTMSGILNDGLGAYTISADGLVTITFSDQAIASNANAPLDNGRLYIEADRSKVTGGNPGQTILDFGNGHVTTIDMYRKSGTPAKQAVGTPTQKPDGTLRATWRISYANTGTIDQPIVKIEDWMAYENVSGDGSSAPGRGWYSADDIASLYQTLTATMGAGTLDVYPVTVSGTDYKTSNKAARWQPGTMQNGTYWKWVFQPNSYVVKPGQTLELQYDSTFANSALHPASKNTSRFYLSDKKGDYYTKSAVVWNSLRPRITLAKTAGSQRIPSADECRTLGVGNGSCALASWNVTVGNSGKGDLPVGWIVQDTGNGVWYTKNLLRTSLKVAVNGMAVTGTIQVSSNGGKNWTDLDQAGETTRYTSFRFIAGSVLAPGANASVTYESLFDPAGTSVRRNSATAGTGVGGSFANTVTANVQAASLVKDGCSDPITTAGAPKFTSCGANGADYTINAGGDPETSLRVGWRISAHVTDNWRKSPLVFDETLPEGLRDVRFAFSDYANNKKWLGVGETTFTNIKGVQYRVTLEKTGDRTYRITIPQQASDLMNAGNVYLYVAAKGPDVNDGAYWTEGRYDSKRGCVADSALRAGTGDCLAIGYHNTVSMRSGTIPPVSTSETVTTNFRKTNSGVGDKQNVDSDWAADGKSFTRTYYVRANRYGLNIDPSHKTHNGTADPDTLPIRDVLTGAGRAGRQQPAGDVPGARHRVPGLDRQRPGLPRRQNLPAVPGRDRLPGERRQTRRHAHRLRAGLHTGDHQLPVRLQGKRRIRPEEHRAIHRYAMDGRRQGQRQQRRHQQQRRQRDDIDDPAAQNRRQRLRLPGPRRRHIRTARMERPRLRLGHAQADHRGDGQERHDRRRQNAGAAMRHGLPGQGGQSADRLRDQHQDDRLLPDELRCRNLLRTGRRARAAGPIRAPVGRRLHHDGTRQEDHRIGHLEQGGPQPARGIPDGHHMAARTEKQRRRMGEGQRLPQQLRRLHGKRGIRLRGRRRQGPSRRQADGRQPRLGHLPVDRNHRARRIPAARQRQHVGRIHHQPSTSQGADRA</sequence>
<evidence type="ECO:0000256" key="2">
    <source>
        <dbReference type="SAM" id="SignalP"/>
    </source>
</evidence>
<feature type="compositionally biased region" description="Basic and acidic residues" evidence="1">
    <location>
        <begin position="880"/>
        <end position="889"/>
    </location>
</feature>
<gene>
    <name evidence="3" type="ORF">G1C98_0967</name>
</gene>
<evidence type="ECO:0000313" key="4">
    <source>
        <dbReference type="Proteomes" id="UP000529710"/>
    </source>
</evidence>
<feature type="signal peptide" evidence="2">
    <location>
        <begin position="1"/>
        <end position="27"/>
    </location>
</feature>
<dbReference type="Proteomes" id="UP000529710">
    <property type="component" value="Unassembled WGS sequence"/>
</dbReference>
<feature type="compositionally biased region" description="Polar residues" evidence="1">
    <location>
        <begin position="1183"/>
        <end position="1193"/>
    </location>
</feature>
<feature type="compositionally biased region" description="Basic residues" evidence="1">
    <location>
        <begin position="937"/>
        <end position="949"/>
    </location>
</feature>
<reference evidence="3 4" key="1">
    <citation type="submission" date="2020-02" db="EMBL/GenBank/DDBJ databases">
        <title>Characterization of phylogenetic diversity of novel bifidobacterial species isolated in Czech ZOOs.</title>
        <authorList>
            <person name="Lugli G.A."/>
            <person name="Vera N.B."/>
            <person name="Ventura M."/>
        </authorList>
    </citation>
    <scope>NUCLEOTIDE SEQUENCE [LARGE SCALE GENOMIC DNA]</scope>
    <source>
        <strain evidence="3 4">DSM 109960</strain>
    </source>
</reference>
<protein>
    <submittedName>
        <fullName evidence="3">Uncharacterized protein</fullName>
    </submittedName>
</protein>
<feature type="region of interest" description="Disordered" evidence="1">
    <location>
        <begin position="841"/>
        <end position="1035"/>
    </location>
</feature>
<feature type="compositionally biased region" description="Basic and acidic residues" evidence="1">
    <location>
        <begin position="1072"/>
        <end position="1084"/>
    </location>
</feature>
<comment type="caution">
    <text evidence="3">The sequence shown here is derived from an EMBL/GenBank/DDBJ whole genome shotgun (WGS) entry which is preliminary data.</text>
</comment>
<feature type="compositionally biased region" description="Basic residues" evidence="1">
    <location>
        <begin position="963"/>
        <end position="979"/>
    </location>
</feature>
<keyword evidence="4" id="KW-1185">Reference proteome</keyword>